<dbReference type="Proteomes" id="UP001367676">
    <property type="component" value="Unassembled WGS sequence"/>
</dbReference>
<feature type="region of interest" description="Disordered" evidence="1">
    <location>
        <begin position="128"/>
        <end position="189"/>
    </location>
</feature>
<keyword evidence="3" id="KW-1185">Reference proteome</keyword>
<evidence type="ECO:0000256" key="1">
    <source>
        <dbReference type="SAM" id="MobiDB-lite"/>
    </source>
</evidence>
<evidence type="ECO:0000313" key="3">
    <source>
        <dbReference type="Proteomes" id="UP001367676"/>
    </source>
</evidence>
<dbReference type="AlphaFoldDB" id="A0AAN9T8D1"/>
<feature type="compositionally biased region" description="Polar residues" evidence="1">
    <location>
        <begin position="151"/>
        <end position="165"/>
    </location>
</feature>
<comment type="caution">
    <text evidence="2">The sequence shown here is derived from an EMBL/GenBank/DDBJ whole genome shotgun (WGS) entry which is preliminary data.</text>
</comment>
<accession>A0AAN9T8D1</accession>
<protein>
    <submittedName>
        <fullName evidence="2">Uncharacterized protein</fullName>
    </submittedName>
</protein>
<name>A0AAN9T8D1_9HEMI</name>
<feature type="region of interest" description="Disordered" evidence="1">
    <location>
        <begin position="291"/>
        <end position="322"/>
    </location>
</feature>
<sequence length="412" mass="44265">MPPPVPPKYRKLNVSSTESADAYQNENVFENGYDRVSAATGGALIQTSGMRVKIRINPENPVCAADDYRTALRSSNIHQSNGTHVKIKVNGDVKCDAVSKQTSSQTCTGCPQDPLLTDNLLNAFTSADTSSKASPTKYHSAANGYQHHLGSGQSSPSDNLDSGTCSDVDAGTPPPPSYSSPAVGKGGHQFGVAHQRSASLNSSGIGVDSDVDDEVDNVSCDSIDSSEYNADNEHTLPIISAAILKCSATDGAMVPPSAPVPNGKHESRCDEYPINDLVPKVAALKLTNGNSKRNWNRDRKRNGTVRFQQESHEESNGLDDENTDRFLHFHLNENRFDETQEGTGTSEDDSFAGFKSLIEKSTPAATIRSAKGTVRGVKNRVRAGIATFLNTTAATKVSRLFLSFAYKTIYNF</sequence>
<gene>
    <name evidence="2" type="ORF">V9T40_013028</name>
</gene>
<reference evidence="2 3" key="1">
    <citation type="submission" date="2024-03" db="EMBL/GenBank/DDBJ databases">
        <title>Adaptation during the transition from Ophiocordyceps entomopathogen to insect associate is accompanied by gene loss and intensified selection.</title>
        <authorList>
            <person name="Ward C.M."/>
            <person name="Onetto C.A."/>
            <person name="Borneman A.R."/>
        </authorList>
    </citation>
    <scope>NUCLEOTIDE SEQUENCE [LARGE SCALE GENOMIC DNA]</scope>
    <source>
        <strain evidence="2">AWRI1</strain>
        <tissue evidence="2">Single Adult Female</tissue>
    </source>
</reference>
<evidence type="ECO:0000313" key="2">
    <source>
        <dbReference type="EMBL" id="KAK7576742.1"/>
    </source>
</evidence>
<proteinExistence type="predicted"/>
<dbReference type="EMBL" id="JBBCAQ010000036">
    <property type="protein sequence ID" value="KAK7576742.1"/>
    <property type="molecule type" value="Genomic_DNA"/>
</dbReference>
<organism evidence="2 3">
    <name type="scientific">Parthenolecanium corni</name>
    <dbReference type="NCBI Taxonomy" id="536013"/>
    <lineage>
        <taxon>Eukaryota</taxon>
        <taxon>Metazoa</taxon>
        <taxon>Ecdysozoa</taxon>
        <taxon>Arthropoda</taxon>
        <taxon>Hexapoda</taxon>
        <taxon>Insecta</taxon>
        <taxon>Pterygota</taxon>
        <taxon>Neoptera</taxon>
        <taxon>Paraneoptera</taxon>
        <taxon>Hemiptera</taxon>
        <taxon>Sternorrhyncha</taxon>
        <taxon>Coccoidea</taxon>
        <taxon>Coccidae</taxon>
        <taxon>Parthenolecanium</taxon>
    </lineage>
</organism>